<evidence type="ECO:0000256" key="1">
    <source>
        <dbReference type="SAM" id="MobiDB-lite"/>
    </source>
</evidence>
<evidence type="ECO:0000313" key="2">
    <source>
        <dbReference type="EMBL" id="KAK3264367.1"/>
    </source>
</evidence>
<reference evidence="2 3" key="1">
    <citation type="journal article" date="2015" name="Genome Biol. Evol.">
        <title>Comparative Genomics of a Bacterivorous Green Alga Reveals Evolutionary Causalities and Consequences of Phago-Mixotrophic Mode of Nutrition.</title>
        <authorList>
            <person name="Burns J.A."/>
            <person name="Paasch A."/>
            <person name="Narechania A."/>
            <person name="Kim E."/>
        </authorList>
    </citation>
    <scope>NUCLEOTIDE SEQUENCE [LARGE SCALE GENOMIC DNA]</scope>
    <source>
        <strain evidence="2 3">PLY_AMNH</strain>
    </source>
</reference>
<feature type="region of interest" description="Disordered" evidence="1">
    <location>
        <begin position="79"/>
        <end position="103"/>
    </location>
</feature>
<name>A0AAE0FQU5_9CHLO</name>
<protein>
    <submittedName>
        <fullName evidence="2">Uncharacterized protein</fullName>
    </submittedName>
</protein>
<evidence type="ECO:0000313" key="3">
    <source>
        <dbReference type="Proteomes" id="UP001190700"/>
    </source>
</evidence>
<sequence length="156" mass="17136">MVTPGSNAIALNPVHAGASGEVLEDKAIPSIANEFWKVLQPSLRSFILRSGASPMWMAHRAGLDRNNICTRPMPDFKLRRGQCRKDGEDHPGPKDPPDDIPHSVDIIMGKGQKKKKEAETLLRSISGTAVEWATKMLISDNKAEKEMASKKSKKPP</sequence>
<dbReference type="EMBL" id="LGRX02014602">
    <property type="protein sequence ID" value="KAK3264367.1"/>
    <property type="molecule type" value="Genomic_DNA"/>
</dbReference>
<comment type="caution">
    <text evidence="2">The sequence shown here is derived from an EMBL/GenBank/DDBJ whole genome shotgun (WGS) entry which is preliminary data.</text>
</comment>
<gene>
    <name evidence="2" type="ORF">CYMTET_26890</name>
</gene>
<organism evidence="2 3">
    <name type="scientific">Cymbomonas tetramitiformis</name>
    <dbReference type="NCBI Taxonomy" id="36881"/>
    <lineage>
        <taxon>Eukaryota</taxon>
        <taxon>Viridiplantae</taxon>
        <taxon>Chlorophyta</taxon>
        <taxon>Pyramimonadophyceae</taxon>
        <taxon>Pyramimonadales</taxon>
        <taxon>Pyramimonadaceae</taxon>
        <taxon>Cymbomonas</taxon>
    </lineage>
</organism>
<keyword evidence="3" id="KW-1185">Reference proteome</keyword>
<feature type="compositionally biased region" description="Basic and acidic residues" evidence="1">
    <location>
        <begin position="79"/>
        <end position="102"/>
    </location>
</feature>
<dbReference type="Proteomes" id="UP001190700">
    <property type="component" value="Unassembled WGS sequence"/>
</dbReference>
<proteinExistence type="predicted"/>
<accession>A0AAE0FQU5</accession>
<dbReference type="AlphaFoldDB" id="A0AAE0FQU5"/>